<reference evidence="1" key="1">
    <citation type="submission" date="2023-11" db="EMBL/GenBank/DDBJ databases">
        <authorList>
            <person name="Poullet M."/>
        </authorList>
    </citation>
    <scope>NUCLEOTIDE SEQUENCE</scope>
    <source>
        <strain evidence="1">E1834</strain>
    </source>
</reference>
<sequence length="61" mass="7067">MEKQINEMIKEQTKLHEQIMTLMDAKTNLDNLDGQTDNNFDEKTVVVDDKENKVNHFSVAS</sequence>
<name>A0ACB0ZJ06_MELEN</name>
<accession>A0ACB0ZJ06</accession>
<dbReference type="EMBL" id="CAVMJV010000037">
    <property type="protein sequence ID" value="CAK5079071.1"/>
    <property type="molecule type" value="Genomic_DNA"/>
</dbReference>
<evidence type="ECO:0000313" key="2">
    <source>
        <dbReference type="Proteomes" id="UP001497535"/>
    </source>
</evidence>
<gene>
    <name evidence="1" type="ORF">MENTE1834_LOCUS26149</name>
</gene>
<keyword evidence="2" id="KW-1185">Reference proteome</keyword>
<comment type="caution">
    <text evidence="1">The sequence shown here is derived from an EMBL/GenBank/DDBJ whole genome shotgun (WGS) entry which is preliminary data.</text>
</comment>
<protein>
    <submittedName>
        <fullName evidence="1">Uncharacterized protein</fullName>
    </submittedName>
</protein>
<proteinExistence type="predicted"/>
<organism evidence="1 2">
    <name type="scientific">Meloidogyne enterolobii</name>
    <name type="common">Root-knot nematode worm</name>
    <name type="synonym">Meloidogyne mayaguensis</name>
    <dbReference type="NCBI Taxonomy" id="390850"/>
    <lineage>
        <taxon>Eukaryota</taxon>
        <taxon>Metazoa</taxon>
        <taxon>Ecdysozoa</taxon>
        <taxon>Nematoda</taxon>
        <taxon>Chromadorea</taxon>
        <taxon>Rhabditida</taxon>
        <taxon>Tylenchina</taxon>
        <taxon>Tylenchomorpha</taxon>
        <taxon>Tylenchoidea</taxon>
        <taxon>Meloidogynidae</taxon>
        <taxon>Meloidogyninae</taxon>
        <taxon>Meloidogyne</taxon>
    </lineage>
</organism>
<dbReference type="Proteomes" id="UP001497535">
    <property type="component" value="Unassembled WGS sequence"/>
</dbReference>
<evidence type="ECO:0000313" key="1">
    <source>
        <dbReference type="EMBL" id="CAK5079071.1"/>
    </source>
</evidence>